<feature type="compositionally biased region" description="Basic and acidic residues" evidence="7">
    <location>
        <begin position="665"/>
        <end position="674"/>
    </location>
</feature>
<evidence type="ECO:0000256" key="1">
    <source>
        <dbReference type="ARBA" id="ARBA00004141"/>
    </source>
</evidence>
<comment type="caution">
    <text evidence="11">The sequence shown here is derived from an EMBL/GenBank/DDBJ whole genome shotgun (WGS) entry which is preliminary data.</text>
</comment>
<dbReference type="EMBL" id="JAVHNQ010000019">
    <property type="protein sequence ID" value="KAK6329737.1"/>
    <property type="molecule type" value="Genomic_DNA"/>
</dbReference>
<evidence type="ECO:0000259" key="10">
    <source>
        <dbReference type="SMART" id="SM01320"/>
    </source>
</evidence>
<reference evidence="11 12" key="1">
    <citation type="submission" date="2019-10" db="EMBL/GenBank/DDBJ databases">
        <authorList>
            <person name="Palmer J.M."/>
        </authorList>
    </citation>
    <scope>NUCLEOTIDE SEQUENCE [LARGE SCALE GENOMIC DNA]</scope>
    <source>
        <strain evidence="11 12">TWF696</strain>
    </source>
</reference>
<evidence type="ECO:0000256" key="2">
    <source>
        <dbReference type="ARBA" id="ARBA00010642"/>
    </source>
</evidence>
<dbReference type="GO" id="GO:0009272">
    <property type="term" value="P:fungal-type cell wall biogenesis"/>
    <property type="evidence" value="ECO:0007669"/>
    <property type="project" value="TreeGrafter"/>
</dbReference>
<feature type="transmembrane region" description="Helical" evidence="8">
    <location>
        <begin position="567"/>
        <end position="588"/>
    </location>
</feature>
<organism evidence="11 12">
    <name type="scientific">Orbilia brochopaga</name>
    <dbReference type="NCBI Taxonomy" id="3140254"/>
    <lineage>
        <taxon>Eukaryota</taxon>
        <taxon>Fungi</taxon>
        <taxon>Dikarya</taxon>
        <taxon>Ascomycota</taxon>
        <taxon>Pezizomycotina</taxon>
        <taxon>Orbiliomycetes</taxon>
        <taxon>Orbiliales</taxon>
        <taxon>Orbiliaceae</taxon>
        <taxon>Orbilia</taxon>
    </lineage>
</organism>
<gene>
    <name evidence="11" type="ORF">TWF696_003602</name>
</gene>
<feature type="region of interest" description="Disordered" evidence="7">
    <location>
        <begin position="659"/>
        <end position="784"/>
    </location>
</feature>
<dbReference type="Pfam" id="PF14558">
    <property type="entry name" value="TRP_N"/>
    <property type="match status" value="1"/>
</dbReference>
<name>A0AAV9TWF8_9PEZI</name>
<feature type="transmembrane region" description="Helical" evidence="8">
    <location>
        <begin position="536"/>
        <end position="555"/>
    </location>
</feature>
<evidence type="ECO:0000313" key="11">
    <source>
        <dbReference type="EMBL" id="KAK6329737.1"/>
    </source>
</evidence>
<proteinExistence type="inferred from homology"/>
<comment type="subcellular location">
    <subcellularLocation>
        <location evidence="1">Membrane</location>
        <topology evidence="1">Multi-pass membrane protein</topology>
    </subcellularLocation>
</comment>
<evidence type="ECO:0000256" key="9">
    <source>
        <dbReference type="SAM" id="SignalP"/>
    </source>
</evidence>
<dbReference type="InterPro" id="IPR032800">
    <property type="entry name" value="TRP_N"/>
</dbReference>
<dbReference type="PANTHER" id="PTHR31145">
    <property type="entry name" value="INTEGRAL MEMBRANE PROTEIN (AFU_ORTHOLOGUE AFUA_7G01610)"/>
    <property type="match status" value="1"/>
</dbReference>
<evidence type="ECO:0000256" key="8">
    <source>
        <dbReference type="SAM" id="Phobius"/>
    </source>
</evidence>
<dbReference type="PANTHER" id="PTHR31145:SF2">
    <property type="entry name" value="FLAVIN CARRIER PROTEIN 2"/>
    <property type="match status" value="1"/>
</dbReference>
<feature type="signal peptide" evidence="9">
    <location>
        <begin position="1"/>
        <end position="33"/>
    </location>
</feature>
<feature type="transmembrane region" description="Helical" evidence="8">
    <location>
        <begin position="420"/>
        <end position="441"/>
    </location>
</feature>
<evidence type="ECO:0000256" key="5">
    <source>
        <dbReference type="ARBA" id="ARBA00022989"/>
    </source>
</evidence>
<dbReference type="Proteomes" id="UP001375240">
    <property type="component" value="Unassembled WGS sequence"/>
</dbReference>
<dbReference type="GO" id="GO:0016020">
    <property type="term" value="C:membrane"/>
    <property type="evidence" value="ECO:0007669"/>
    <property type="project" value="UniProtKB-SubCell"/>
</dbReference>
<dbReference type="SMART" id="SM01320">
    <property type="entry name" value="TRP_N"/>
    <property type="match status" value="1"/>
</dbReference>
<sequence length="784" mass="86017">MTTYDNPPSRRHSSLLRLFNILAFFSLITSSGAAIPKEKMINSESLATCMEKSQFTVSQFDVTYTPNNASLSYSFDGTSSIEGNVFIVLDIIVYGYTAYTKMIDPCAEKFASLCPMRAGPVSLPPAAINASAFASNIPGVAFTIPDIDGVARITIDLADGKNTPVACLEAELSNGQTVHQNAVSWVTAVIAGSGLAASAITSGLGHSNTAAHVAANALSLFGYFQSQAICAMVSVKLPPVVRAWTQNFVWSMGIIRIGFMQNVLHWYIQATGGSPDLLFQNLDRVNVQIMKRGLELKARALDAMEVFRPALNSLKARSLDVLEGADFKPLTKRATDQGTYTQGEFIDVTGISRVAFLSRIEETNLFMTGLGFFISFIVLVVIIVVGFKFGLELCVKKLRIAKGSKFAEFRKGWKIVLKGILYRIVLIGFPQLSILCLWELTSRDSPAAVVLAIIFFLITLALLSWASYKVIRLAQHSINMHKSPVVILYSDPASLNRWGFLYVQFKGSCYYWIIPLLAYILVKGIFIAFAQSKGSVQSIALVLIEGAYLVAVSYLRPWMDRKVNVFNISICVINFLNAIFLMIFSGIFHEPDLVRGVMGVVFFVMNAIFALVLLILVLVATVYALVSKNPDTRYQPMRDDRASFIKSNPEMVGSTELDALGATARGEHKSSTRDLDEDDSSAGHSRRSQEYAAGVPLPPSQAPSQYAPSHYAPSTGGEDYEKRYHSPTPYQQQSDRPFLSTASPTRPSPSPTRAPQGFGDFPSYGGYNQNQGNQRWQVGAGYDH</sequence>
<evidence type="ECO:0000256" key="6">
    <source>
        <dbReference type="ARBA" id="ARBA00023136"/>
    </source>
</evidence>
<evidence type="ECO:0000256" key="4">
    <source>
        <dbReference type="ARBA" id="ARBA00022729"/>
    </source>
</evidence>
<evidence type="ECO:0000313" key="12">
    <source>
        <dbReference type="Proteomes" id="UP001375240"/>
    </source>
</evidence>
<dbReference type="GO" id="GO:0055085">
    <property type="term" value="P:transmembrane transport"/>
    <property type="evidence" value="ECO:0007669"/>
    <property type="project" value="TreeGrafter"/>
</dbReference>
<evidence type="ECO:0000256" key="3">
    <source>
        <dbReference type="ARBA" id="ARBA00022692"/>
    </source>
</evidence>
<dbReference type="Pfam" id="PF06011">
    <property type="entry name" value="TRP"/>
    <property type="match status" value="1"/>
</dbReference>
<feature type="chain" id="PRO_5044716747" description="ML-like domain-containing protein" evidence="9">
    <location>
        <begin position="34"/>
        <end position="784"/>
    </location>
</feature>
<keyword evidence="4 9" id="KW-0732">Signal</keyword>
<comment type="similarity">
    <text evidence="2">Belongs to the transient receptor potential (TRP) ion channel family.</text>
</comment>
<dbReference type="EMBL" id="JAVHNQ010000019">
    <property type="protein sequence ID" value="KAK6329736.1"/>
    <property type="molecule type" value="Genomic_DNA"/>
</dbReference>
<feature type="transmembrane region" description="Helical" evidence="8">
    <location>
        <begin position="365"/>
        <end position="389"/>
    </location>
</feature>
<keyword evidence="3 8" id="KW-0812">Transmembrane</keyword>
<protein>
    <recommendedName>
        <fullName evidence="10">ML-like domain-containing protein</fullName>
    </recommendedName>
</protein>
<dbReference type="InterPro" id="IPR040241">
    <property type="entry name" value="TRP_Flc/Pkd2-like"/>
</dbReference>
<feature type="domain" description="ML-like" evidence="10">
    <location>
        <begin position="39"/>
        <end position="179"/>
    </location>
</feature>
<accession>A0AAV9TWF8</accession>
<feature type="transmembrane region" description="Helical" evidence="8">
    <location>
        <begin position="447"/>
        <end position="468"/>
    </location>
</feature>
<keyword evidence="5 8" id="KW-1133">Transmembrane helix</keyword>
<evidence type="ECO:0000256" key="7">
    <source>
        <dbReference type="SAM" id="MobiDB-lite"/>
    </source>
</evidence>
<feature type="transmembrane region" description="Helical" evidence="8">
    <location>
        <begin position="509"/>
        <end position="530"/>
    </location>
</feature>
<dbReference type="InterPro" id="IPR010308">
    <property type="entry name" value="TRP_C"/>
</dbReference>
<feature type="compositionally biased region" description="Polar residues" evidence="7">
    <location>
        <begin position="766"/>
        <end position="776"/>
    </location>
</feature>
<keyword evidence="12" id="KW-1185">Reference proteome</keyword>
<keyword evidence="6 8" id="KW-0472">Membrane</keyword>
<dbReference type="AlphaFoldDB" id="A0AAV9TWF8"/>
<feature type="transmembrane region" description="Helical" evidence="8">
    <location>
        <begin position="600"/>
        <end position="626"/>
    </location>
</feature>